<dbReference type="Proteomes" id="UP000598174">
    <property type="component" value="Unassembled WGS sequence"/>
</dbReference>
<dbReference type="AlphaFoldDB" id="A0A919ME63"/>
<feature type="signal peptide" evidence="1">
    <location>
        <begin position="1"/>
        <end position="25"/>
    </location>
</feature>
<dbReference type="EMBL" id="BOMM01000028">
    <property type="protein sequence ID" value="GIE11314.1"/>
    <property type="molecule type" value="Genomic_DNA"/>
</dbReference>
<dbReference type="RefSeq" id="WP_203817856.1">
    <property type="nucleotide sequence ID" value="NZ_BAAABP010000058.1"/>
</dbReference>
<protein>
    <recommendedName>
        <fullName evidence="4">DUF5666 domain-containing protein</fullName>
    </recommendedName>
</protein>
<keyword evidence="3" id="KW-1185">Reference proteome</keyword>
<accession>A0A919ME63</accession>
<keyword evidence="1" id="KW-0732">Signal</keyword>
<name>A0A919ME63_9ACTN</name>
<proteinExistence type="predicted"/>
<evidence type="ECO:0008006" key="4">
    <source>
        <dbReference type="Google" id="ProtNLM"/>
    </source>
</evidence>
<feature type="chain" id="PRO_5037392739" description="DUF5666 domain-containing protein" evidence="1">
    <location>
        <begin position="26"/>
        <end position="139"/>
    </location>
</feature>
<comment type="caution">
    <text evidence="2">The sequence shown here is derived from an EMBL/GenBank/DDBJ whole genome shotgun (WGS) entry which is preliminary data.</text>
</comment>
<evidence type="ECO:0000313" key="3">
    <source>
        <dbReference type="Proteomes" id="UP000598174"/>
    </source>
</evidence>
<sequence length="139" mass="13760">MRFRRVAVAAALITTAVTVPTAALAAPPPAAPPAAAAPPTAAAAPASAVGSAAVRARSRPSRFSANGTVTALSGRAVTIAVSRSGNLTVSVAADARIRVNGRNAAVTDLGAGFSITVNGIRSGSDYVASRIEARGRRTK</sequence>
<evidence type="ECO:0000256" key="1">
    <source>
        <dbReference type="SAM" id="SignalP"/>
    </source>
</evidence>
<gene>
    <name evidence="2" type="ORF">Afe05nite_31540</name>
</gene>
<organism evidence="2 3">
    <name type="scientific">Paractinoplanes ferrugineus</name>
    <dbReference type="NCBI Taxonomy" id="113564"/>
    <lineage>
        <taxon>Bacteria</taxon>
        <taxon>Bacillati</taxon>
        <taxon>Actinomycetota</taxon>
        <taxon>Actinomycetes</taxon>
        <taxon>Micromonosporales</taxon>
        <taxon>Micromonosporaceae</taxon>
        <taxon>Paractinoplanes</taxon>
    </lineage>
</organism>
<reference evidence="2" key="1">
    <citation type="submission" date="2021-01" db="EMBL/GenBank/DDBJ databases">
        <title>Whole genome shotgun sequence of Actinoplanes ferrugineus NBRC 15555.</title>
        <authorList>
            <person name="Komaki H."/>
            <person name="Tamura T."/>
        </authorList>
    </citation>
    <scope>NUCLEOTIDE SEQUENCE</scope>
    <source>
        <strain evidence="2">NBRC 15555</strain>
    </source>
</reference>
<evidence type="ECO:0000313" key="2">
    <source>
        <dbReference type="EMBL" id="GIE11314.1"/>
    </source>
</evidence>